<dbReference type="EMBL" id="DVNG01000086">
    <property type="protein sequence ID" value="HIU50521.1"/>
    <property type="molecule type" value="Genomic_DNA"/>
</dbReference>
<dbReference type="Proteomes" id="UP000824118">
    <property type="component" value="Unassembled WGS sequence"/>
</dbReference>
<feature type="region of interest" description="Disordered" evidence="1">
    <location>
        <begin position="63"/>
        <end position="82"/>
    </location>
</feature>
<dbReference type="AlphaFoldDB" id="A0A9D1LYV4"/>
<evidence type="ECO:0000256" key="1">
    <source>
        <dbReference type="SAM" id="MobiDB-lite"/>
    </source>
</evidence>
<evidence type="ECO:0000313" key="2">
    <source>
        <dbReference type="EMBL" id="HIU50521.1"/>
    </source>
</evidence>
<evidence type="ECO:0000313" key="3">
    <source>
        <dbReference type="Proteomes" id="UP000824118"/>
    </source>
</evidence>
<reference evidence="2" key="1">
    <citation type="submission" date="2020-10" db="EMBL/GenBank/DDBJ databases">
        <authorList>
            <person name="Gilroy R."/>
        </authorList>
    </citation>
    <scope>NUCLEOTIDE SEQUENCE</scope>
    <source>
        <strain evidence="2">ChiGjej1B1-1684</strain>
    </source>
</reference>
<gene>
    <name evidence="2" type="ORF">IAD22_05860</name>
</gene>
<name>A0A9D1LYV4_9FIRM</name>
<comment type="caution">
    <text evidence="2">The sequence shown here is derived from an EMBL/GenBank/DDBJ whole genome shotgun (WGS) entry which is preliminary data.</text>
</comment>
<organism evidence="2 3">
    <name type="scientific">Candidatus Limousia pullorum</name>
    <dbReference type="NCBI Taxonomy" id="2840860"/>
    <lineage>
        <taxon>Bacteria</taxon>
        <taxon>Bacillati</taxon>
        <taxon>Bacillota</taxon>
        <taxon>Clostridia</taxon>
        <taxon>Eubacteriales</taxon>
        <taxon>Oscillospiraceae</taxon>
        <taxon>Oscillospiraceae incertae sedis</taxon>
        <taxon>Candidatus Limousia</taxon>
    </lineage>
</organism>
<sequence length="145" mass="14751">MTEVKITITAPELANAINNLAAALAGKTSLDNPDKSVQTEQNVMQYNSVAPVAPVSAPAQVTNMVTPPAPSPTPAAQTPANTVPTGAPQYTMDMLAVAGTALIDAGRMGELCGLLAKYGVESVTALNPAQYGAFATDLRALGAQI</sequence>
<protein>
    <submittedName>
        <fullName evidence="2">Uncharacterized protein</fullName>
    </submittedName>
</protein>
<proteinExistence type="predicted"/>
<reference evidence="2" key="2">
    <citation type="journal article" date="2021" name="PeerJ">
        <title>Extensive microbial diversity within the chicken gut microbiome revealed by metagenomics and culture.</title>
        <authorList>
            <person name="Gilroy R."/>
            <person name="Ravi A."/>
            <person name="Getino M."/>
            <person name="Pursley I."/>
            <person name="Horton D.L."/>
            <person name="Alikhan N.F."/>
            <person name="Baker D."/>
            <person name="Gharbi K."/>
            <person name="Hall N."/>
            <person name="Watson M."/>
            <person name="Adriaenssens E.M."/>
            <person name="Foster-Nyarko E."/>
            <person name="Jarju S."/>
            <person name="Secka A."/>
            <person name="Antonio M."/>
            <person name="Oren A."/>
            <person name="Chaudhuri R.R."/>
            <person name="La Ragione R."/>
            <person name="Hildebrand F."/>
            <person name="Pallen M.J."/>
        </authorList>
    </citation>
    <scope>NUCLEOTIDE SEQUENCE</scope>
    <source>
        <strain evidence="2">ChiGjej1B1-1684</strain>
    </source>
</reference>
<accession>A0A9D1LYV4</accession>